<dbReference type="STRING" id="33097.A0A150H049"/>
<dbReference type="AlphaFoldDB" id="A0A150H049"/>
<dbReference type="EMBL" id="LSYV01000004">
    <property type="protein sequence ID" value="KXZ55373.1"/>
    <property type="molecule type" value="Genomic_DNA"/>
</dbReference>
<feature type="region of interest" description="Disordered" evidence="8">
    <location>
        <begin position="349"/>
        <end position="370"/>
    </location>
</feature>
<dbReference type="InterPro" id="IPR010666">
    <property type="entry name" value="Znf_GRF"/>
</dbReference>
<dbReference type="InterPro" id="IPR051274">
    <property type="entry name" value="3-5_Exoribonuclease"/>
</dbReference>
<evidence type="ECO:0000256" key="4">
    <source>
        <dbReference type="ARBA" id="ARBA00022801"/>
    </source>
</evidence>
<evidence type="ECO:0000256" key="7">
    <source>
        <dbReference type="PROSITE-ProRule" id="PRU01343"/>
    </source>
</evidence>
<comment type="caution">
    <text evidence="10">The sequence shown here is derived from an EMBL/GenBank/DDBJ whole genome shotgun (WGS) entry which is preliminary data.</text>
</comment>
<name>A0A150H049_GONPE</name>
<evidence type="ECO:0000256" key="8">
    <source>
        <dbReference type="SAM" id="MobiDB-lite"/>
    </source>
</evidence>
<evidence type="ECO:0000256" key="2">
    <source>
        <dbReference type="ARBA" id="ARBA00022723"/>
    </source>
</evidence>
<organism evidence="10 11">
    <name type="scientific">Gonium pectorale</name>
    <name type="common">Green alga</name>
    <dbReference type="NCBI Taxonomy" id="33097"/>
    <lineage>
        <taxon>Eukaryota</taxon>
        <taxon>Viridiplantae</taxon>
        <taxon>Chlorophyta</taxon>
        <taxon>core chlorophytes</taxon>
        <taxon>Chlorophyceae</taxon>
        <taxon>CS clade</taxon>
        <taxon>Chlamydomonadales</taxon>
        <taxon>Volvocaceae</taxon>
        <taxon>Gonium</taxon>
    </lineage>
</organism>
<evidence type="ECO:0000259" key="9">
    <source>
        <dbReference type="PROSITE" id="PS51999"/>
    </source>
</evidence>
<dbReference type="PANTHER" id="PTHR23044:SF61">
    <property type="entry name" value="3'-5' EXORIBONUCLEASE 1-RELATED"/>
    <property type="match status" value="1"/>
</dbReference>
<evidence type="ECO:0000256" key="1">
    <source>
        <dbReference type="ARBA" id="ARBA00022722"/>
    </source>
</evidence>
<reference evidence="11" key="1">
    <citation type="journal article" date="2016" name="Nat. Commun.">
        <title>The Gonium pectorale genome demonstrates co-option of cell cycle regulation during the evolution of multicellularity.</title>
        <authorList>
            <person name="Hanschen E.R."/>
            <person name="Marriage T.N."/>
            <person name="Ferris P.J."/>
            <person name="Hamaji T."/>
            <person name="Toyoda A."/>
            <person name="Fujiyama A."/>
            <person name="Neme R."/>
            <person name="Noguchi H."/>
            <person name="Minakuchi Y."/>
            <person name="Suzuki M."/>
            <person name="Kawai-Toyooka H."/>
            <person name="Smith D.R."/>
            <person name="Sparks H."/>
            <person name="Anderson J."/>
            <person name="Bakaric R."/>
            <person name="Luria V."/>
            <person name="Karger A."/>
            <person name="Kirschner M.W."/>
            <person name="Durand P.M."/>
            <person name="Michod R.E."/>
            <person name="Nozaki H."/>
            <person name="Olson B.J."/>
        </authorList>
    </citation>
    <scope>NUCLEOTIDE SEQUENCE [LARGE SCALE GENOMIC DNA]</scope>
    <source>
        <strain evidence="11">NIES-2863</strain>
    </source>
</reference>
<dbReference type="InterPro" id="IPR047201">
    <property type="entry name" value="ERI-1_3'hExo-like"/>
</dbReference>
<feature type="region of interest" description="Disordered" evidence="8">
    <location>
        <begin position="182"/>
        <end position="207"/>
    </location>
</feature>
<dbReference type="InterPro" id="IPR036397">
    <property type="entry name" value="RNaseH_sf"/>
</dbReference>
<dbReference type="SMART" id="SM00479">
    <property type="entry name" value="EXOIII"/>
    <property type="match status" value="1"/>
</dbReference>
<feature type="compositionally biased region" description="Low complexity" evidence="8">
    <location>
        <begin position="184"/>
        <end position="206"/>
    </location>
</feature>
<dbReference type="CDD" id="cd06133">
    <property type="entry name" value="ERI-1_3'hExo_like"/>
    <property type="match status" value="1"/>
</dbReference>
<dbReference type="InterPro" id="IPR013520">
    <property type="entry name" value="Ribonucl_H"/>
</dbReference>
<dbReference type="PROSITE" id="PS51999">
    <property type="entry name" value="ZF_GRF"/>
    <property type="match status" value="1"/>
</dbReference>
<evidence type="ECO:0000256" key="5">
    <source>
        <dbReference type="ARBA" id="ARBA00022833"/>
    </source>
</evidence>
<dbReference type="GO" id="GO:0003676">
    <property type="term" value="F:nucleic acid binding"/>
    <property type="evidence" value="ECO:0007669"/>
    <property type="project" value="InterPro"/>
</dbReference>
<evidence type="ECO:0000256" key="3">
    <source>
        <dbReference type="ARBA" id="ARBA00022771"/>
    </source>
</evidence>
<proteinExistence type="predicted"/>
<keyword evidence="6" id="KW-0269">Exonuclease</keyword>
<dbReference type="PANTHER" id="PTHR23044">
    <property type="entry name" value="3'-5' EXONUCLEASE ERI1-RELATED"/>
    <property type="match status" value="1"/>
</dbReference>
<gene>
    <name evidence="10" type="ORF">GPECTOR_3g500</name>
</gene>
<dbReference type="Proteomes" id="UP000075714">
    <property type="component" value="Unassembled WGS sequence"/>
</dbReference>
<feature type="domain" description="GRF-type" evidence="9">
    <location>
        <begin position="292"/>
        <end position="338"/>
    </location>
</feature>
<keyword evidence="4" id="KW-0378">Hydrolase</keyword>
<dbReference type="Pfam" id="PF00929">
    <property type="entry name" value="RNase_T"/>
    <property type="match status" value="1"/>
</dbReference>
<dbReference type="Pfam" id="PF06839">
    <property type="entry name" value="Zn_ribbon_GRF"/>
    <property type="match status" value="1"/>
</dbReference>
<accession>A0A150H049</accession>
<dbReference type="InterPro" id="IPR012337">
    <property type="entry name" value="RNaseH-like_sf"/>
</dbReference>
<keyword evidence="1" id="KW-0540">Nuclease</keyword>
<dbReference type="OrthoDB" id="438618at2759"/>
<dbReference type="Gene3D" id="3.30.420.10">
    <property type="entry name" value="Ribonuclease H-like superfamily/Ribonuclease H"/>
    <property type="match status" value="1"/>
</dbReference>
<keyword evidence="5" id="KW-0862">Zinc</keyword>
<dbReference type="GO" id="GO:0000175">
    <property type="term" value="F:3'-5'-RNA exonuclease activity"/>
    <property type="evidence" value="ECO:0007669"/>
    <property type="project" value="InterPro"/>
</dbReference>
<dbReference type="GO" id="GO:0008270">
    <property type="term" value="F:zinc ion binding"/>
    <property type="evidence" value="ECO:0007669"/>
    <property type="project" value="UniProtKB-KW"/>
</dbReference>
<keyword evidence="11" id="KW-1185">Reference proteome</keyword>
<sequence>MRRDLFPVEIIEVAAILLDGRTLGPRGEFHSFVRPTEHPRLDPFCVELTGIEQWQVDSAPLLGDVLPRMQAWLEGLGALAEGASLLPITWTDWDLKVCLETECEWRKLPRPPHLRRWCNLKQLYMARYRRTSNLRKCVEAAGLTWQGRQHSGLDDTRNTAALAARMVRDGCVLRVTDCFKEPASQQQQQQHPGSQSSQGEAGASATAGGGALRQTVLQLAPSAAAGDAATAAVPGTAAAAAASRQQGPGSAVGTGDAGIAAAAAPSATSVTLTAAAVEVPLYDSSGRWLGRCLCGVAAHFRTTKKPGANLGRQFYSCGRWTISDRSRQCDFFAWADQLQLAPGAVGAAASTGVGGGASPSVTKAGAKRRR</sequence>
<protein>
    <recommendedName>
        <fullName evidence="9">GRF-type domain-containing protein</fullName>
    </recommendedName>
</protein>
<keyword evidence="3 7" id="KW-0863">Zinc-finger</keyword>
<evidence type="ECO:0000256" key="6">
    <source>
        <dbReference type="ARBA" id="ARBA00022839"/>
    </source>
</evidence>
<evidence type="ECO:0000313" key="11">
    <source>
        <dbReference type="Proteomes" id="UP000075714"/>
    </source>
</evidence>
<keyword evidence="2" id="KW-0479">Metal-binding</keyword>
<dbReference type="SUPFAM" id="SSF53098">
    <property type="entry name" value="Ribonuclease H-like"/>
    <property type="match status" value="1"/>
</dbReference>
<evidence type="ECO:0000313" key="10">
    <source>
        <dbReference type="EMBL" id="KXZ55373.1"/>
    </source>
</evidence>